<reference evidence="2 3" key="1">
    <citation type="journal article" date="2015" name="Annu Rev Anim Biosci">
        <title>The Genome 10K Project: a way forward.</title>
        <authorList>
            <person name="Koepfli K.P."/>
            <person name="Paten B."/>
            <person name="O'Brien S.J."/>
            <person name="Koepfli K.P."/>
            <person name="Paten B."/>
            <person name="Antunes A."/>
            <person name="Belov K."/>
            <person name="Bustamante C."/>
            <person name="Castoe T.A."/>
            <person name="Clawson H."/>
            <person name="Crawford A.J."/>
            <person name="Diekhans M."/>
            <person name="Distel D."/>
            <person name="Durbin R."/>
            <person name="Earl D."/>
            <person name="Fujita M.K."/>
            <person name="Gamble T."/>
            <person name="Georges A."/>
            <person name="Gemmell N."/>
            <person name="Gilbert M.T."/>
            <person name="Graves J.M."/>
            <person name="Green R.E."/>
            <person name="Hickey G."/>
            <person name="Jarvis E.D."/>
            <person name="Johnson W."/>
            <person name="Komissarov A."/>
            <person name="Korf I."/>
            <person name="Kuhn R."/>
            <person name="Larkin D.M."/>
            <person name="Lewin H."/>
            <person name="Lopez J.V."/>
            <person name="Ma J."/>
            <person name="Marques-Bonet T."/>
            <person name="Miller W."/>
            <person name="Murphy R."/>
            <person name="Pevzner P."/>
            <person name="Shapiro B."/>
            <person name="Steiner C."/>
            <person name="Tamazian G."/>
            <person name="Venkatesh B."/>
            <person name="Wang J."/>
            <person name="Wayne R."/>
            <person name="Wiley E."/>
            <person name="Yang H."/>
            <person name="Zhang G."/>
            <person name="Haussler D."/>
            <person name="Ryder O."/>
            <person name="O'Brien S.J."/>
        </authorList>
    </citation>
    <scope>NUCLEOTIDE SEQUENCE</scope>
</reference>
<feature type="region of interest" description="Disordered" evidence="1">
    <location>
        <begin position="1"/>
        <end position="33"/>
    </location>
</feature>
<evidence type="ECO:0000313" key="2">
    <source>
        <dbReference type="Ensembl" id="ENSRFEP00010004006.1"/>
    </source>
</evidence>
<feature type="compositionally biased region" description="Polar residues" evidence="1">
    <location>
        <begin position="1"/>
        <end position="15"/>
    </location>
</feature>
<reference evidence="2 3" key="2">
    <citation type="journal article" date="2018" name="Annu Rev Anim Biosci">
        <title>Bat Biology, Genomes, and the Bat1K Project: To Generate Chromosome-Level Genomes for All Living Bat Species.</title>
        <authorList>
            <person name="Teeling E.C."/>
            <person name="Vernes S.C."/>
            <person name="Davalos L.M."/>
            <person name="Ray D.A."/>
            <person name="Gilbert M.T.P."/>
            <person name="Myers E."/>
        </authorList>
    </citation>
    <scope>NUCLEOTIDE SEQUENCE</scope>
</reference>
<organism evidence="2 3">
    <name type="scientific">Rhinolophus ferrumequinum</name>
    <name type="common">Greater horseshoe bat</name>
    <dbReference type="NCBI Taxonomy" id="59479"/>
    <lineage>
        <taxon>Eukaryota</taxon>
        <taxon>Metazoa</taxon>
        <taxon>Chordata</taxon>
        <taxon>Craniata</taxon>
        <taxon>Vertebrata</taxon>
        <taxon>Euteleostomi</taxon>
        <taxon>Mammalia</taxon>
        <taxon>Eutheria</taxon>
        <taxon>Laurasiatheria</taxon>
        <taxon>Chiroptera</taxon>
        <taxon>Yinpterochiroptera</taxon>
        <taxon>Rhinolophoidea</taxon>
        <taxon>Rhinolophidae</taxon>
        <taxon>Rhinolophinae</taxon>
        <taxon>Rhinolophus</taxon>
    </lineage>
</organism>
<dbReference type="InParanoid" id="A0A671DSS4"/>
<reference evidence="2" key="4">
    <citation type="submission" date="2025-08" db="UniProtKB">
        <authorList>
            <consortium name="Ensembl"/>
        </authorList>
    </citation>
    <scope>IDENTIFICATION</scope>
</reference>
<dbReference type="AlphaFoldDB" id="A0A671DSS4"/>
<sequence>MSSQDCNPTAASVATASEGAKPSRGTARSLMGKRLQQEPMTLIMSENPTLIDHCQALEKPHSL</sequence>
<dbReference type="Proteomes" id="UP000472240">
    <property type="component" value="Chromosome 1"/>
</dbReference>
<evidence type="ECO:0000256" key="1">
    <source>
        <dbReference type="SAM" id="MobiDB-lite"/>
    </source>
</evidence>
<dbReference type="Ensembl" id="ENSRFET00010004392.1">
    <property type="protein sequence ID" value="ENSRFEP00010004006.1"/>
    <property type="gene ID" value="ENSRFEG00010002810.1"/>
</dbReference>
<protein>
    <submittedName>
        <fullName evidence="2">Uncharacterized protein</fullName>
    </submittedName>
</protein>
<reference evidence="3" key="3">
    <citation type="submission" date="2018-12" db="EMBL/GenBank/DDBJ databases">
        <title>G10K-VGP greater horseshoe bat female genome, primary haplotype.</title>
        <authorList>
            <person name="Teeling E."/>
            <person name="Myers G."/>
            <person name="Vernes S."/>
            <person name="Pippel M."/>
            <person name="Winkler S."/>
            <person name="Fedrigo O."/>
            <person name="Rhie A."/>
            <person name="Koren S."/>
            <person name="Phillippy A."/>
            <person name="Lewin H."/>
            <person name="Damas J."/>
            <person name="Howe K."/>
            <person name="Mountcastle J."/>
            <person name="Jarvis E.D."/>
        </authorList>
    </citation>
    <scope>NUCLEOTIDE SEQUENCE [LARGE SCALE GENOMIC DNA]</scope>
</reference>
<evidence type="ECO:0000313" key="3">
    <source>
        <dbReference type="Proteomes" id="UP000472240"/>
    </source>
</evidence>
<proteinExistence type="predicted"/>
<reference evidence="2" key="5">
    <citation type="submission" date="2025-09" db="UniProtKB">
        <authorList>
            <consortium name="Ensembl"/>
        </authorList>
    </citation>
    <scope>IDENTIFICATION</scope>
</reference>
<keyword evidence="3" id="KW-1185">Reference proteome</keyword>
<name>A0A671DSS4_RHIFE</name>
<accession>A0A671DSS4</accession>
<dbReference type="OMA" id="MTACWEN"/>